<evidence type="ECO:0000256" key="1">
    <source>
        <dbReference type="ARBA" id="ARBA00004370"/>
    </source>
</evidence>
<dbReference type="CDD" id="cd11304">
    <property type="entry name" value="Cadherin_repeat"/>
    <property type="match status" value="12"/>
</dbReference>
<evidence type="ECO:0000256" key="10">
    <source>
        <dbReference type="PROSITE-ProRule" id="PRU00043"/>
    </source>
</evidence>
<dbReference type="PROSITE" id="PS50025">
    <property type="entry name" value="LAM_G_DOMAIN"/>
    <property type="match status" value="1"/>
</dbReference>
<accession>A0A1I7ULN8</accession>
<evidence type="ECO:0000256" key="8">
    <source>
        <dbReference type="ARBA" id="ARBA00023136"/>
    </source>
</evidence>
<keyword evidence="9" id="KW-0325">Glycoprotein</keyword>
<dbReference type="SMART" id="SM00282">
    <property type="entry name" value="LamG"/>
    <property type="match status" value="1"/>
</dbReference>
<proteinExistence type="predicted"/>
<comment type="subcellular location">
    <subcellularLocation>
        <location evidence="1">Membrane</location>
    </subcellularLocation>
</comment>
<dbReference type="InterPro" id="IPR002126">
    <property type="entry name" value="Cadherin-like_dom"/>
</dbReference>
<dbReference type="SUPFAM" id="SSF49313">
    <property type="entry name" value="Cadherin-like"/>
    <property type="match status" value="12"/>
</dbReference>
<evidence type="ECO:0000259" key="13">
    <source>
        <dbReference type="PROSITE" id="PS50025"/>
    </source>
</evidence>
<name>A0A1I7ULN8_9PELO</name>
<keyword evidence="6" id="KW-0130">Cell adhesion</keyword>
<dbReference type="InterPro" id="IPR015919">
    <property type="entry name" value="Cadherin-like_sf"/>
</dbReference>
<feature type="transmembrane region" description="Helical" evidence="12">
    <location>
        <begin position="2633"/>
        <end position="2654"/>
    </location>
</feature>
<dbReference type="InterPro" id="IPR001791">
    <property type="entry name" value="Laminin_G"/>
</dbReference>
<evidence type="ECO:0000313" key="15">
    <source>
        <dbReference type="Proteomes" id="UP000095282"/>
    </source>
</evidence>
<keyword evidence="5 10" id="KW-0106">Calcium</keyword>
<dbReference type="Pfam" id="PF02210">
    <property type="entry name" value="Laminin_G_2"/>
    <property type="match status" value="1"/>
</dbReference>
<evidence type="ECO:0000256" key="6">
    <source>
        <dbReference type="ARBA" id="ARBA00022889"/>
    </source>
</evidence>
<evidence type="ECO:0000256" key="2">
    <source>
        <dbReference type="ARBA" id="ARBA00022536"/>
    </source>
</evidence>
<keyword evidence="8 12" id="KW-0472">Membrane</keyword>
<evidence type="ECO:0000256" key="11">
    <source>
        <dbReference type="PROSITE-ProRule" id="PRU00122"/>
    </source>
</evidence>
<dbReference type="PRINTS" id="PR00205">
    <property type="entry name" value="CADHERIN"/>
</dbReference>
<dbReference type="Pfam" id="PF00028">
    <property type="entry name" value="Cadherin"/>
    <property type="match status" value="5"/>
</dbReference>
<dbReference type="STRING" id="1561998.A0A1I7ULN8"/>
<dbReference type="SMART" id="SM00112">
    <property type="entry name" value="CA"/>
    <property type="match status" value="10"/>
</dbReference>
<dbReference type="GO" id="GO:0005886">
    <property type="term" value="C:plasma membrane"/>
    <property type="evidence" value="ECO:0007669"/>
    <property type="project" value="InterPro"/>
</dbReference>
<feature type="domain" description="Cadherin" evidence="14">
    <location>
        <begin position="3"/>
        <end position="93"/>
    </location>
</feature>
<dbReference type="InterPro" id="IPR013320">
    <property type="entry name" value="ConA-like_dom_sf"/>
</dbReference>
<keyword evidence="3 12" id="KW-0812">Transmembrane</keyword>
<dbReference type="PROSITE" id="PS50268">
    <property type="entry name" value="CADHERIN_2"/>
    <property type="match status" value="9"/>
</dbReference>
<dbReference type="WBParaSite" id="Csp11.Scaffold630.g17207.t1">
    <property type="protein sequence ID" value="Csp11.Scaffold630.g17207.t1"/>
    <property type="gene ID" value="Csp11.Scaffold630.g17207"/>
</dbReference>
<evidence type="ECO:0000256" key="12">
    <source>
        <dbReference type="SAM" id="Phobius"/>
    </source>
</evidence>
<dbReference type="GO" id="GO:0007156">
    <property type="term" value="P:homophilic cell adhesion via plasma membrane adhesion molecules"/>
    <property type="evidence" value="ECO:0007669"/>
    <property type="project" value="InterPro"/>
</dbReference>
<keyword evidence="2" id="KW-0245">EGF-like domain</keyword>
<reference evidence="16" key="1">
    <citation type="submission" date="2016-11" db="UniProtKB">
        <authorList>
            <consortium name="WormBaseParasite"/>
        </authorList>
    </citation>
    <scope>IDENTIFICATION</scope>
</reference>
<dbReference type="PANTHER" id="PTHR24026:SF136">
    <property type="entry name" value="PROTOCADHERIN-23"/>
    <property type="match status" value="1"/>
</dbReference>
<organism evidence="15 16">
    <name type="scientific">Caenorhabditis tropicalis</name>
    <dbReference type="NCBI Taxonomy" id="1561998"/>
    <lineage>
        <taxon>Eukaryota</taxon>
        <taxon>Metazoa</taxon>
        <taxon>Ecdysozoa</taxon>
        <taxon>Nematoda</taxon>
        <taxon>Chromadorea</taxon>
        <taxon>Rhabditida</taxon>
        <taxon>Rhabditina</taxon>
        <taxon>Rhabditomorpha</taxon>
        <taxon>Rhabditoidea</taxon>
        <taxon>Rhabditidae</taxon>
        <taxon>Peloderinae</taxon>
        <taxon>Caenorhabditis</taxon>
    </lineage>
</organism>
<dbReference type="Proteomes" id="UP000095282">
    <property type="component" value="Unplaced"/>
</dbReference>
<dbReference type="PROSITE" id="PS00232">
    <property type="entry name" value="CADHERIN_1"/>
    <property type="match status" value="6"/>
</dbReference>
<keyword evidence="4" id="KW-0677">Repeat</keyword>
<feature type="domain" description="Laminin G" evidence="13">
    <location>
        <begin position="2447"/>
        <end position="2612"/>
    </location>
</feature>
<dbReference type="SUPFAM" id="SSF49899">
    <property type="entry name" value="Concanavalin A-like lectins/glucanases"/>
    <property type="match status" value="1"/>
</dbReference>
<keyword evidence="15" id="KW-1185">Reference proteome</keyword>
<evidence type="ECO:0000256" key="7">
    <source>
        <dbReference type="ARBA" id="ARBA00022989"/>
    </source>
</evidence>
<feature type="domain" description="Cadherin" evidence="14">
    <location>
        <begin position="1661"/>
        <end position="1762"/>
    </location>
</feature>
<dbReference type="FunFam" id="2.60.40.60:FF:000092">
    <property type="entry name" value="Protocadherin 8"/>
    <property type="match status" value="2"/>
</dbReference>
<evidence type="ECO:0000259" key="14">
    <source>
        <dbReference type="PROSITE" id="PS50268"/>
    </source>
</evidence>
<feature type="domain" description="Cadherin" evidence="14">
    <location>
        <begin position="302"/>
        <end position="409"/>
    </location>
</feature>
<protein>
    <submittedName>
        <fullName evidence="16">LAM_G_DOMAIN domain-containing protein</fullName>
    </submittedName>
</protein>
<evidence type="ECO:0000256" key="4">
    <source>
        <dbReference type="ARBA" id="ARBA00022737"/>
    </source>
</evidence>
<evidence type="ECO:0000313" key="16">
    <source>
        <dbReference type="WBParaSite" id="Csp11.Scaffold630.g17207.t1"/>
    </source>
</evidence>
<dbReference type="Gene3D" id="2.60.120.200">
    <property type="match status" value="1"/>
</dbReference>
<comment type="caution">
    <text evidence="11">Lacks conserved residue(s) required for the propagation of feature annotation.</text>
</comment>
<dbReference type="FunFam" id="2.60.40.60:FF:000020">
    <property type="entry name" value="Dachsous cadherin-related 1b"/>
    <property type="match status" value="1"/>
</dbReference>
<feature type="domain" description="Cadherin" evidence="14">
    <location>
        <begin position="1467"/>
        <end position="1560"/>
    </location>
</feature>
<dbReference type="Gene3D" id="2.60.40.60">
    <property type="entry name" value="Cadherins"/>
    <property type="match status" value="11"/>
</dbReference>
<evidence type="ECO:0000256" key="3">
    <source>
        <dbReference type="ARBA" id="ARBA00022692"/>
    </source>
</evidence>
<evidence type="ECO:0000256" key="5">
    <source>
        <dbReference type="ARBA" id="ARBA00022837"/>
    </source>
</evidence>
<dbReference type="eggNOG" id="KOG1219">
    <property type="taxonomic scope" value="Eukaryota"/>
</dbReference>
<keyword evidence="7 12" id="KW-1133">Transmembrane helix</keyword>
<feature type="domain" description="Cadherin" evidence="14">
    <location>
        <begin position="1561"/>
        <end position="1661"/>
    </location>
</feature>
<dbReference type="InterPro" id="IPR020894">
    <property type="entry name" value="Cadherin_CS"/>
</dbReference>
<evidence type="ECO:0000256" key="9">
    <source>
        <dbReference type="ARBA" id="ARBA00023180"/>
    </source>
</evidence>
<dbReference type="FunFam" id="2.60.40.60:FF:000035">
    <property type="entry name" value="Protocadherin Fat 3"/>
    <property type="match status" value="1"/>
</dbReference>
<dbReference type="GO" id="GO:0007411">
    <property type="term" value="P:axon guidance"/>
    <property type="evidence" value="ECO:0007669"/>
    <property type="project" value="UniProtKB-ARBA"/>
</dbReference>
<feature type="domain" description="Cadherin" evidence="14">
    <location>
        <begin position="1190"/>
        <end position="1295"/>
    </location>
</feature>
<dbReference type="PANTHER" id="PTHR24026">
    <property type="entry name" value="FAT ATYPICAL CADHERIN-RELATED"/>
    <property type="match status" value="1"/>
</dbReference>
<feature type="domain" description="Cadherin" evidence="14">
    <location>
        <begin position="1094"/>
        <end position="1188"/>
    </location>
</feature>
<feature type="domain" description="Cadherin" evidence="14">
    <location>
        <begin position="1320"/>
        <end position="1372"/>
    </location>
</feature>
<dbReference type="GO" id="GO:0005509">
    <property type="term" value="F:calcium ion binding"/>
    <property type="evidence" value="ECO:0007669"/>
    <property type="project" value="UniProtKB-UniRule"/>
</dbReference>
<sequence>MRVTVEKDTVVGSFVLHVDTDCPSEACRFELMNSDVFRIDPMNGIIVTSSPLPDDVTSYHLPIRIHPPPPSTHPMEIDVFVTVIPSSDSAPSSLIRHSDPPVHLKRAYTFATWQNVSVGTVVGRLPRGRGYSTEDTVAELGVFPDGAVFVGKTIMRDTVTLEVELKTRNTTQSTIITLLIKPLNLHAPRCSAHSIHVAEDVRKGTVVGRLEASDEDSGINGIIEYSMDSDVFHVDPSTGELMVLKTLDAEKGRSLEIQYEVKDYGTPPKSTICRTTVTLEDVNDNPPVFSSRFYTARISGRPNETVAIVHASDSDVDPRNQRIQYRLLTHGHLFHVDPKTGRIQTTRRIRNSLGRMNVSVEAVNGEAELILSSSTFLLITVDSDDVAIHLNSDDVIRIFRNDRIGDPIFRIDVTSSESVIWRTEDPRFHVDSKGDVILIQKTTSSEPTVILFSSESGSQIQKIKFQVLLLPDEDREEEKIIHLETTNSTWIQDLSSEEEWRIRRVIHEDSDDVNGFWIRDGVLYSEENSTTGGGAYVILETKEEESSSFKIFHITHPNSTSTSSPESSCSSSSYPTAHLILPPATVSLECPDSLQNSSTSNLQIHNGSLLIIPNQEEIIRHVDLQKGSLTLILDVPSEDVIFSTSSILMLLSSVHPIGESFGRVTAESSYRIRYFLIGTDRISIDPDTGELVLRKRFFDNLNDILILAVIPNGIAKAKITIEVIEDRLVLRQSNFLILPPPPPYSSDSSSPIGSISIDRDDVIIDVIDDHFYVRNREIYVKNPKEFHPPSNHFYEMKGEVKKGKLSTRINVTLAFIGGRRRRGNDMELMMEVEENAPEGTVVGQVPDPSSKYRLIDPSCGLLIDSEGIIRTTRPFDREIISLIKTKMIEGGKIWSLFVFIGDVNDNPPRILNSPGRILLGAESEEFHYKLHWTDLDSISDPYFEIVGGDFFGHLNVSEDTGDISLKTWPSESFNATIRIHDQRPPFHRNSDDVTIEFIVEKKRILECMDSEFFLSSSSMDPRMKMEATSSEVTWRIVPNGIPQFQIHPMTGEIQRIQKTSSRLQNPEDLRIQVISFDATSSGFCRCRIHNLLEDHPTPILNSTYEFWISESSDRHQEVGRIPTSSGSIFRIHDDFNFTISPFDGVIFTNSPLDYEDVKFYEFNVSSSLSTVSLIRIHVIDENDEAPRFVTGDVVHLEVREEAEIQYPAVIGSSIAEDLDEGQNGLVTYSILSGNTSLFAVNSTTGEILSLGPLDREESALYELQIEAKDAGIPSLSATSRILIHVEDINDNTPEFDISSYFIKIPENLPSGSRILKVHAMEATSGWITVAGDVDREKDPEFKINIVATDGDRNSSVLVEIHVDDVNDNHPKIENPNLDVYIPEDVSVGTVIHVIDIQDSDLEDHLKFFINDTSFLISESGEILTTSESTFPSSIKITVTDDVGHVASSEYRFYLHPKKQFPVFIERIGEVSVREHEAQELAVFKAKGKGVRYSVIGRCKKDLELDSVSGILKAKSTLDRERYPECHVFIMATSFFENKPLAAITKLLIKIVDINDNSPRFDHQLYHFNVTENSGATLIGNVVARDPDAGSRVFYEIIDGDPAHEFQITENGQIETIRDLDRESRSEYRLILEAFDDGKPRRRGRSTVVVKVLDEDDNAPRFSRIFHVEVPEDVGIGEEIIVLSASDSDEQSDHRFEFENSGGEERIPFSIEEETGRVTVNDTLDFEKKSTYRIKVRLTDGAWLIETSLFVNVKDVNDNSPVFQQPVYFFTTVGDYCSFFPKKFFLGKLNDRTCSGVGLGFGGQRKDTDSMTSPYFRIHPDSGVLTRLRPLPEVVMVVEVTAMDHGIPRRQATVVCHVAQGAELRRIRKGAGEGEIVGRIVSGVLYPPGIATVTREGDLILKKTVKEGFWILEQQKMIFYEVVENSESQNIQNSDVLLNISSSLPSGTVIHHLRIPGCVEFLGSSPSAFRILPNGTVLVSGIPDESTVIRVTCNDGIWPIRESAVINVRIQMTSNPEDVPLIKRKPRISQKSLPKSLEIRVSPESPPGTLVWMNDVPIAMENNEYLNSTKNLILKKAPTSSESQFEIFSGNHYHRSTITLLSDPDSPVCPVFPKKFYFFEKSQNSQLHDFGFDLKDCKMEVEGENPIFYANGSALISLKPLPPGTTYQFPLVLRSRDSVRSRCHVAITVPLRATVTHQDLPTVIFVPKNYSNPIWKLPEDYKLQKGSEFRDMDSGVSGRDLTVGIHDLRVQKGHQDPKKIRIFVEDLKREDPMNSSWIQIQNSEDVLLLSGAITLDVFSSESSLPHLIQSLRSTYPDMKIYPLATWQILEDVRYQMTISIVDRNGVIVDPLESRKTLMSFFKKHPPPYMEFLGFLKDPCDDVICIQKNSRCRRILFESRLSGECHCKKDCEETPELESCGSCGSSGTCFNGTCRCTEGFESLGSCDKANDVFSSREGHLEIRKTQEDLPGCDTQKMEFDFKTTHQAKSQLLKVEFGKQVALVELISGSLSFSISDEFTRPIETRIEKRVNDGHWHRLLLQMSDDGRRISIQVDGRGKEVKSRVPLPMLFDSRRILLMTSSEFCFRRLLIQNQLLSAGMKSKFFNVTGTVINTCRGTVSSEPGSIISSFSNTTTVILLSILAVISLIALAVCILSIKRRQKTTDCGWKKATEIDAFAVPRIRGHVNRSMVKSPDDENYDVYGMVRETIKTINYK</sequence>
<feature type="domain" description="Cadherin" evidence="14">
    <location>
        <begin position="189"/>
        <end position="289"/>
    </location>
</feature>